<dbReference type="InterPro" id="IPR015942">
    <property type="entry name" value="Asp/Glu/hydantoin_racemase"/>
</dbReference>
<protein>
    <recommendedName>
        <fullName evidence="4">Allantoin racemase</fullName>
    </recommendedName>
</protein>
<sequence>MRIAHLTPPSATYLIPERSTWPADVTVEDVLVRVDVPLATDPARLTIKDLVYVDAAVTAERAGFDAIFVNTVADYGVDLIRGTTALPTAGAGESSIAAALSAAPSFGIVTVWPSSTQIYYDRVLAATGTAASCTGTRYVLEEPELGEHGGGAGAMAAAHDPGSPIAARVLATALRTVEEDGAASIVLGCSCMSRLTPMLREALDVPVVDPRHTGFEATVAAARAPRAEVAVNPDTTARIVAAVDVWQQLGDSVTSAWDEECGDACAIA</sequence>
<dbReference type="InterPro" id="IPR053714">
    <property type="entry name" value="Iso_Racemase_Enz_sf"/>
</dbReference>
<dbReference type="EMBL" id="BAAAOR010000016">
    <property type="protein sequence ID" value="GAA1518719.1"/>
    <property type="molecule type" value="Genomic_DNA"/>
</dbReference>
<evidence type="ECO:0000313" key="2">
    <source>
        <dbReference type="EMBL" id="GAA1518719.1"/>
    </source>
</evidence>
<accession>A0ABN2AHF6</accession>
<proteinExistence type="inferred from homology"/>
<evidence type="ECO:0000256" key="1">
    <source>
        <dbReference type="ARBA" id="ARBA00038414"/>
    </source>
</evidence>
<dbReference type="Gene3D" id="3.40.50.12500">
    <property type="match status" value="1"/>
</dbReference>
<reference evidence="2 3" key="1">
    <citation type="journal article" date="2019" name="Int. J. Syst. Evol. Microbiol.">
        <title>The Global Catalogue of Microorganisms (GCM) 10K type strain sequencing project: providing services to taxonomists for standard genome sequencing and annotation.</title>
        <authorList>
            <consortium name="The Broad Institute Genomics Platform"/>
            <consortium name="The Broad Institute Genome Sequencing Center for Infectious Disease"/>
            <person name="Wu L."/>
            <person name="Ma J."/>
        </authorList>
    </citation>
    <scope>NUCLEOTIDE SEQUENCE [LARGE SCALE GENOMIC DNA]</scope>
    <source>
        <strain evidence="2 3">JCM 14942</strain>
    </source>
</reference>
<name>A0ABN2AHF6_9ACTN</name>
<gene>
    <name evidence="2" type="ORF">GCM10009788_23460</name>
</gene>
<dbReference type="Pfam" id="PF01177">
    <property type="entry name" value="Asp_Glu_race"/>
    <property type="match status" value="1"/>
</dbReference>
<dbReference type="RefSeq" id="WP_141005731.1">
    <property type="nucleotide sequence ID" value="NZ_BAAAOR010000016.1"/>
</dbReference>
<keyword evidence="3" id="KW-1185">Reference proteome</keyword>
<comment type="similarity">
    <text evidence="1">Belongs to the HyuE racemase family.</text>
</comment>
<comment type="caution">
    <text evidence="2">The sequence shown here is derived from an EMBL/GenBank/DDBJ whole genome shotgun (WGS) entry which is preliminary data.</text>
</comment>
<organism evidence="2 3">
    <name type="scientific">Nocardioides humi</name>
    <dbReference type="NCBI Taxonomy" id="449461"/>
    <lineage>
        <taxon>Bacteria</taxon>
        <taxon>Bacillati</taxon>
        <taxon>Actinomycetota</taxon>
        <taxon>Actinomycetes</taxon>
        <taxon>Propionibacteriales</taxon>
        <taxon>Nocardioidaceae</taxon>
        <taxon>Nocardioides</taxon>
    </lineage>
</organism>
<evidence type="ECO:0000313" key="3">
    <source>
        <dbReference type="Proteomes" id="UP001500842"/>
    </source>
</evidence>
<evidence type="ECO:0008006" key="4">
    <source>
        <dbReference type="Google" id="ProtNLM"/>
    </source>
</evidence>
<dbReference type="Proteomes" id="UP001500842">
    <property type="component" value="Unassembled WGS sequence"/>
</dbReference>